<dbReference type="SMART" id="SM00597">
    <property type="entry name" value="ZnF_TTF"/>
    <property type="match status" value="1"/>
</dbReference>
<protein>
    <submittedName>
        <fullName evidence="2">Putative ovule protein</fullName>
    </submittedName>
</protein>
<name>A0A0V0IKI8_SOLCH</name>
<feature type="domain" description="TTF-type" evidence="1">
    <location>
        <begin position="2"/>
        <end position="94"/>
    </location>
</feature>
<accession>A0A0V0IKI8</accession>
<evidence type="ECO:0000313" key="2">
    <source>
        <dbReference type="EMBL" id="JAP32963.1"/>
    </source>
</evidence>
<sequence length="165" mass="19709">MRRFNPEWFREYHDWLEYSVTNDAAYCLNCYLFKYDNIHQGGGEVFSTVGFKSWNKKKSFKQHIGGPNNTHNQAKKKSEDLMRQQQSIISVFERQSDQVKHEYWLRLSASIDVVRLLLNQGFAFRGHDESKSSLNRGNFLEILSWYAKYYDKIYDYVLERAPQND</sequence>
<dbReference type="PANTHER" id="PTHR45749">
    <property type="match status" value="1"/>
</dbReference>
<dbReference type="InterPro" id="IPR006580">
    <property type="entry name" value="Znf_TTF"/>
</dbReference>
<dbReference type="InterPro" id="IPR025398">
    <property type="entry name" value="DUF4371"/>
</dbReference>
<reference evidence="2" key="1">
    <citation type="submission" date="2015-12" db="EMBL/GenBank/DDBJ databases">
        <title>Gene expression during late stages of embryo sac development: a critical building block for successful pollen-pistil interactions.</title>
        <authorList>
            <person name="Liu Y."/>
            <person name="Joly V."/>
            <person name="Sabar M."/>
            <person name="Matton D.P."/>
        </authorList>
    </citation>
    <scope>NUCLEOTIDE SEQUENCE</scope>
</reference>
<organism evidence="2">
    <name type="scientific">Solanum chacoense</name>
    <name type="common">Chaco potato</name>
    <dbReference type="NCBI Taxonomy" id="4108"/>
    <lineage>
        <taxon>Eukaryota</taxon>
        <taxon>Viridiplantae</taxon>
        <taxon>Streptophyta</taxon>
        <taxon>Embryophyta</taxon>
        <taxon>Tracheophyta</taxon>
        <taxon>Spermatophyta</taxon>
        <taxon>Magnoliopsida</taxon>
        <taxon>eudicotyledons</taxon>
        <taxon>Gunneridae</taxon>
        <taxon>Pentapetalae</taxon>
        <taxon>asterids</taxon>
        <taxon>lamiids</taxon>
        <taxon>Solanales</taxon>
        <taxon>Solanaceae</taxon>
        <taxon>Solanoideae</taxon>
        <taxon>Solaneae</taxon>
        <taxon>Solanum</taxon>
    </lineage>
</organism>
<dbReference type="Pfam" id="PF14291">
    <property type="entry name" value="DUF4371"/>
    <property type="match status" value="1"/>
</dbReference>
<evidence type="ECO:0000259" key="1">
    <source>
        <dbReference type="SMART" id="SM00597"/>
    </source>
</evidence>
<dbReference type="PANTHER" id="PTHR45749:SF34">
    <property type="entry name" value="ZINC FINGER MYM-TYPE PROTEIN 1-LIKE"/>
    <property type="match status" value="1"/>
</dbReference>
<dbReference type="AlphaFoldDB" id="A0A0V0IKI8"/>
<dbReference type="EMBL" id="GEDG01005496">
    <property type="protein sequence ID" value="JAP32963.1"/>
    <property type="molecule type" value="Transcribed_RNA"/>
</dbReference>
<proteinExistence type="predicted"/>